<organism evidence="2 3">
    <name type="scientific">Trichoderma gamsii</name>
    <dbReference type="NCBI Taxonomy" id="398673"/>
    <lineage>
        <taxon>Eukaryota</taxon>
        <taxon>Fungi</taxon>
        <taxon>Dikarya</taxon>
        <taxon>Ascomycota</taxon>
        <taxon>Pezizomycotina</taxon>
        <taxon>Sordariomycetes</taxon>
        <taxon>Hypocreomycetidae</taxon>
        <taxon>Hypocreales</taxon>
        <taxon>Hypocreaceae</taxon>
        <taxon>Trichoderma</taxon>
    </lineage>
</organism>
<dbReference type="Proteomes" id="UP000054821">
    <property type="component" value="Unassembled WGS sequence"/>
</dbReference>
<dbReference type="InterPro" id="IPR036291">
    <property type="entry name" value="NAD(P)-bd_dom_sf"/>
</dbReference>
<sequence>MNSSAIQQPMSSFDKTILYSSPIAFILSCFWLFLCGTRLQFNDYYLWHNICFELPLELGCQAFGSWLGWLMLKRIAILGSGGVSQRSLHGVLAIEVVKIVIVAMLSGRDSNHKTYDQVPKNPYKFIVGPEYHALHHVDPAAYMGSTFYFFDWLFGTAYTLKSRRVTMTGASGAFGKALIRELHTESVACIQQLKFGVDWTYTNYDAAIPTLANTDILILAHGSKRHDVLKANCDSAVQLISLFKQHRKSDPNQIAILPEIWYVGSETELHPSFGIQNLQAYSTSKRAFLPHARKLYDDDSILYRHIVPVAFQSTMGSAILSAQWAARTAMWWIRRGARPYANGVRAKAKIFFSTALTIMINKLSQIILQEEVY</sequence>
<gene>
    <name evidence="2" type="ORF">TGAM01_v204674</name>
</gene>
<evidence type="ECO:0000256" key="1">
    <source>
        <dbReference type="SAM" id="Phobius"/>
    </source>
</evidence>
<keyword evidence="1" id="KW-0812">Transmembrane</keyword>
<evidence type="ECO:0000313" key="3">
    <source>
        <dbReference type="Proteomes" id="UP000054821"/>
    </source>
</evidence>
<keyword evidence="3" id="KW-1185">Reference proteome</keyword>
<keyword evidence="1" id="KW-0472">Membrane</keyword>
<protein>
    <submittedName>
        <fullName evidence="2">Integral membrane protein</fullName>
    </submittedName>
</protein>
<keyword evidence="1" id="KW-1133">Transmembrane helix</keyword>
<dbReference type="SUPFAM" id="SSF51735">
    <property type="entry name" value="NAD(P)-binding Rossmann-fold domains"/>
    <property type="match status" value="1"/>
</dbReference>
<dbReference type="EMBL" id="JPDN02000013">
    <property type="protein sequence ID" value="PON26664.1"/>
    <property type="molecule type" value="Genomic_DNA"/>
</dbReference>
<feature type="transmembrane region" description="Helical" evidence="1">
    <location>
        <begin position="16"/>
        <end position="34"/>
    </location>
</feature>
<dbReference type="AlphaFoldDB" id="A0A2P4ZQW3"/>
<dbReference type="RefSeq" id="XP_018662244.1">
    <property type="nucleotide sequence ID" value="XM_018804431.1"/>
</dbReference>
<dbReference type="STRING" id="398673.A0A2P4ZQW3"/>
<accession>A0A2P4ZQW3</accession>
<reference evidence="2 3" key="1">
    <citation type="journal article" date="2016" name="Genome Announc.">
        <title>Draft Whole-Genome Sequence of Trichoderma gamsii T6085, a Promising Biocontrol Agent of Fusarium Head Blight on Wheat.</title>
        <authorList>
            <person name="Baroncelli R."/>
            <person name="Zapparata A."/>
            <person name="Piaggeschi G."/>
            <person name="Sarrocco S."/>
            <person name="Vannacci G."/>
        </authorList>
    </citation>
    <scope>NUCLEOTIDE SEQUENCE [LARGE SCALE GENOMIC DNA]</scope>
    <source>
        <strain evidence="2 3">T6085</strain>
    </source>
</reference>
<name>A0A2P4ZQW3_9HYPO</name>
<dbReference type="GeneID" id="29984514"/>
<evidence type="ECO:0000313" key="2">
    <source>
        <dbReference type="EMBL" id="PON26664.1"/>
    </source>
</evidence>
<comment type="caution">
    <text evidence="2">The sequence shown here is derived from an EMBL/GenBank/DDBJ whole genome shotgun (WGS) entry which is preliminary data.</text>
</comment>
<proteinExistence type="predicted"/>